<dbReference type="AlphaFoldDB" id="A0A7X2IM54"/>
<gene>
    <name evidence="1" type="ORF">GJ700_12670</name>
</gene>
<accession>A0A7X2IM54</accession>
<dbReference type="RefSeq" id="WP_154374256.1">
    <property type="nucleotide sequence ID" value="NZ_WKJJ01000007.1"/>
</dbReference>
<organism evidence="1 2">
    <name type="scientific">Pseudoduganella rivuli</name>
    <dbReference type="NCBI Taxonomy" id="2666085"/>
    <lineage>
        <taxon>Bacteria</taxon>
        <taxon>Pseudomonadati</taxon>
        <taxon>Pseudomonadota</taxon>
        <taxon>Betaproteobacteria</taxon>
        <taxon>Burkholderiales</taxon>
        <taxon>Oxalobacteraceae</taxon>
        <taxon>Telluria group</taxon>
        <taxon>Pseudoduganella</taxon>
    </lineage>
</organism>
<keyword evidence="2" id="KW-1185">Reference proteome</keyword>
<reference evidence="1 2" key="1">
    <citation type="submission" date="2019-11" db="EMBL/GenBank/DDBJ databases">
        <title>Novel species isolated from a subtropical stream in China.</title>
        <authorList>
            <person name="Lu H."/>
        </authorList>
    </citation>
    <scope>NUCLEOTIDE SEQUENCE [LARGE SCALE GENOMIC DNA]</scope>
    <source>
        <strain evidence="1 2">FT92W</strain>
    </source>
</reference>
<name>A0A7X2IM54_9BURK</name>
<protein>
    <submittedName>
        <fullName evidence="1">Uncharacterized protein</fullName>
    </submittedName>
</protein>
<dbReference type="Proteomes" id="UP000446768">
    <property type="component" value="Unassembled WGS sequence"/>
</dbReference>
<dbReference type="EMBL" id="WKJJ01000007">
    <property type="protein sequence ID" value="MRV72561.1"/>
    <property type="molecule type" value="Genomic_DNA"/>
</dbReference>
<proteinExistence type="predicted"/>
<evidence type="ECO:0000313" key="1">
    <source>
        <dbReference type="EMBL" id="MRV72561.1"/>
    </source>
</evidence>
<evidence type="ECO:0000313" key="2">
    <source>
        <dbReference type="Proteomes" id="UP000446768"/>
    </source>
</evidence>
<comment type="caution">
    <text evidence="1">The sequence shown here is derived from an EMBL/GenBank/DDBJ whole genome shotgun (WGS) entry which is preliminary data.</text>
</comment>
<sequence length="190" mass="18973">MQKEQADAQASAGAAIARSDGVAEQALATGVYVAECYDADGNLKWRDTFANLVTTAGKNYLLDNGLAGSAYTAAFYLGLISSTSYSAVAAGDTMSSHAGWLEAGSANAPTYSQSARPTAAWSAASSGSKALSSALSFSITGTGTVKGAFLATNATKDGTSGTLFSAGLFSGGDKAVANGDTLNVSYTATL</sequence>